<evidence type="ECO:0000313" key="6">
    <source>
        <dbReference type="EMBL" id="GHI52989.1"/>
    </source>
</evidence>
<dbReference type="PIRSF" id="PIRSF005739">
    <property type="entry name" value="O-mtase"/>
    <property type="match status" value="1"/>
</dbReference>
<dbReference type="InterPro" id="IPR012967">
    <property type="entry name" value="COMT_dimerisation"/>
</dbReference>
<dbReference type="Gene3D" id="3.40.50.150">
    <property type="entry name" value="Vaccinia Virus protein VP39"/>
    <property type="match status" value="1"/>
</dbReference>
<name>A0ABQ3RAX1_STRRR</name>
<keyword evidence="3" id="KW-0949">S-adenosyl-L-methionine</keyword>
<reference evidence="7" key="1">
    <citation type="submission" date="2023-07" db="EMBL/GenBank/DDBJ databases">
        <title>Whole genome shotgun sequence of Streptomyces achromogenes subsp. rubradiris NBRC 14000.</title>
        <authorList>
            <person name="Komaki H."/>
            <person name="Tamura T."/>
        </authorList>
    </citation>
    <scope>NUCLEOTIDE SEQUENCE [LARGE SCALE GENOMIC DNA]</scope>
    <source>
        <strain evidence="7">NBRC 14000</strain>
    </source>
</reference>
<evidence type="ECO:0000256" key="2">
    <source>
        <dbReference type="ARBA" id="ARBA00022679"/>
    </source>
</evidence>
<dbReference type="PANTHER" id="PTHR43712:SF2">
    <property type="entry name" value="O-METHYLTRANSFERASE CICE"/>
    <property type="match status" value="1"/>
</dbReference>
<dbReference type="SUPFAM" id="SSF46785">
    <property type="entry name" value="Winged helix' DNA-binding domain"/>
    <property type="match status" value="1"/>
</dbReference>
<keyword evidence="7" id="KW-1185">Reference proteome</keyword>
<dbReference type="RefSeq" id="WP_189997002.1">
    <property type="nucleotide sequence ID" value="NZ_BNCB01000012.1"/>
</dbReference>
<evidence type="ECO:0000256" key="3">
    <source>
        <dbReference type="ARBA" id="ARBA00022691"/>
    </source>
</evidence>
<dbReference type="SUPFAM" id="SSF53335">
    <property type="entry name" value="S-adenosyl-L-methionine-dependent methyltransferases"/>
    <property type="match status" value="1"/>
</dbReference>
<dbReference type="Pfam" id="PF00891">
    <property type="entry name" value="Methyltransf_2"/>
    <property type="match status" value="1"/>
</dbReference>
<dbReference type="PANTHER" id="PTHR43712">
    <property type="entry name" value="PUTATIVE (AFU_ORTHOLOGUE AFUA_4G14580)-RELATED"/>
    <property type="match status" value="1"/>
</dbReference>
<protein>
    <submittedName>
        <fullName evidence="6">O-methyltransferase</fullName>
    </submittedName>
</protein>
<accession>A0ABQ3RAX1</accession>
<evidence type="ECO:0000256" key="1">
    <source>
        <dbReference type="ARBA" id="ARBA00022603"/>
    </source>
</evidence>
<dbReference type="InterPro" id="IPR001077">
    <property type="entry name" value="COMT_C"/>
</dbReference>
<evidence type="ECO:0000259" key="4">
    <source>
        <dbReference type="Pfam" id="PF00891"/>
    </source>
</evidence>
<sequence>MNTERQSAARLIDESLGFLFPAALRAAAAVRVADHMTDGDESVERLAEATGTDPRNLGRVLRLLATRGVVEETTTGRFRLTTTGQALRSTAPHSARAAILMLTDATMWRPAGEMHRCLTEGGSAFTGIFETTFFDYFARDAETAAVFHDGMAAMSDHENEPIAEAYDFPPAGTVVDVGGGHGGLLLEVLRRQPGLHGILHDQAHVLADHRLRDHDDITGRWSTVEGDFFSSVPPGDIYLIKRILHDWNDEQSALILRNCRQAMAPGGRILVIDAVVPPGNQPHQSKTLDLMMMSSLVGRERTEEDFVQLLKEAGLHLRRIVPTSTVLSVIEAVSTD</sequence>
<proteinExistence type="predicted"/>
<gene>
    <name evidence="6" type="ORF">Srubr_28350</name>
</gene>
<keyword evidence="1" id="KW-0489">Methyltransferase</keyword>
<comment type="caution">
    <text evidence="6">The sequence shown here is derived from an EMBL/GenBank/DDBJ whole genome shotgun (WGS) entry which is preliminary data.</text>
</comment>
<dbReference type="InterPro" id="IPR016461">
    <property type="entry name" value="COMT-like"/>
</dbReference>
<dbReference type="Proteomes" id="UP000646738">
    <property type="component" value="Unassembled WGS sequence"/>
</dbReference>
<dbReference type="InterPro" id="IPR029063">
    <property type="entry name" value="SAM-dependent_MTases_sf"/>
</dbReference>
<feature type="domain" description="O-methyltransferase C-terminal" evidence="4">
    <location>
        <begin position="120"/>
        <end position="315"/>
    </location>
</feature>
<dbReference type="Pfam" id="PF08100">
    <property type="entry name" value="Dimerisation"/>
    <property type="match status" value="1"/>
</dbReference>
<dbReference type="InterPro" id="IPR036390">
    <property type="entry name" value="WH_DNA-bd_sf"/>
</dbReference>
<organism evidence="6 7">
    <name type="scientific">Streptomyces rubradiris</name>
    <name type="common">Streptomyces achromogenes subsp. rubradiris</name>
    <dbReference type="NCBI Taxonomy" id="285531"/>
    <lineage>
        <taxon>Bacteria</taxon>
        <taxon>Bacillati</taxon>
        <taxon>Actinomycetota</taxon>
        <taxon>Actinomycetes</taxon>
        <taxon>Kitasatosporales</taxon>
        <taxon>Streptomycetaceae</taxon>
        <taxon>Streptomyces</taxon>
    </lineage>
</organism>
<keyword evidence="2" id="KW-0808">Transferase</keyword>
<feature type="domain" description="O-methyltransferase dimerisation" evidence="5">
    <location>
        <begin position="16"/>
        <end position="87"/>
    </location>
</feature>
<dbReference type="EMBL" id="BNEA01000015">
    <property type="protein sequence ID" value="GHI52989.1"/>
    <property type="molecule type" value="Genomic_DNA"/>
</dbReference>
<dbReference type="InterPro" id="IPR036388">
    <property type="entry name" value="WH-like_DNA-bd_sf"/>
</dbReference>
<dbReference type="PROSITE" id="PS51683">
    <property type="entry name" value="SAM_OMT_II"/>
    <property type="match status" value="1"/>
</dbReference>
<evidence type="ECO:0000313" key="7">
    <source>
        <dbReference type="Proteomes" id="UP000646738"/>
    </source>
</evidence>
<dbReference type="Gene3D" id="1.10.10.10">
    <property type="entry name" value="Winged helix-like DNA-binding domain superfamily/Winged helix DNA-binding domain"/>
    <property type="match status" value="1"/>
</dbReference>
<evidence type="ECO:0000259" key="5">
    <source>
        <dbReference type="Pfam" id="PF08100"/>
    </source>
</evidence>